<feature type="region of interest" description="Disordered" evidence="1">
    <location>
        <begin position="131"/>
        <end position="154"/>
    </location>
</feature>
<organism evidence="3 4">
    <name type="scientific">Agrobacterium deltaense Zutra 3/1</name>
    <dbReference type="NCBI Taxonomy" id="1183427"/>
    <lineage>
        <taxon>Bacteria</taxon>
        <taxon>Pseudomonadati</taxon>
        <taxon>Pseudomonadota</taxon>
        <taxon>Alphaproteobacteria</taxon>
        <taxon>Hyphomicrobiales</taxon>
        <taxon>Rhizobiaceae</taxon>
        <taxon>Rhizobium/Agrobacterium group</taxon>
        <taxon>Agrobacterium</taxon>
    </lineage>
</organism>
<gene>
    <name evidence="3" type="ORF">AGR7C_Lc210010</name>
</gene>
<dbReference type="Proteomes" id="UP000191987">
    <property type="component" value="Unassembled WGS sequence"/>
</dbReference>
<sequence length="154" mass="16912">MNVSKPLPALEGLKEQAKRLRAALEDQGQAITHSKALELIAAQYGFRDWNTLHASAGNRPAFNPYLLGSRVEGFLPRPAFRGLRSGRAGARRRSRTLPADPASRRSGGCGDFRKLFRLPPARPLQCRHLRPHGGENLQRPAAGGAGVVTSRRRF</sequence>
<accession>A0A1S7RQ27</accession>
<dbReference type="InterPro" id="IPR045517">
    <property type="entry name" value="Glyoxalase_8"/>
</dbReference>
<proteinExistence type="predicted"/>
<name>A0A1S7RQ27_9HYPH</name>
<evidence type="ECO:0000313" key="3">
    <source>
        <dbReference type="EMBL" id="CUX55670.1"/>
    </source>
</evidence>
<feature type="domain" description="Glyoxalase-related protein" evidence="2">
    <location>
        <begin position="4"/>
        <end position="81"/>
    </location>
</feature>
<evidence type="ECO:0000313" key="4">
    <source>
        <dbReference type="Proteomes" id="UP000191987"/>
    </source>
</evidence>
<dbReference type="Pfam" id="PF20066">
    <property type="entry name" value="Glyoxalase_8"/>
    <property type="match status" value="1"/>
</dbReference>
<dbReference type="AlphaFoldDB" id="A0A1S7RQ27"/>
<evidence type="ECO:0000259" key="2">
    <source>
        <dbReference type="Pfam" id="PF20066"/>
    </source>
</evidence>
<reference evidence="3 4" key="1">
    <citation type="submission" date="2016-01" db="EMBL/GenBank/DDBJ databases">
        <authorList>
            <person name="Oliw E.H."/>
        </authorList>
    </citation>
    <scope>NUCLEOTIDE SEQUENCE [LARGE SCALE GENOMIC DNA]</scope>
    <source>
        <strain evidence="3 4">Zutra 3-1</strain>
    </source>
</reference>
<evidence type="ECO:0000256" key="1">
    <source>
        <dbReference type="SAM" id="MobiDB-lite"/>
    </source>
</evidence>
<feature type="region of interest" description="Disordered" evidence="1">
    <location>
        <begin position="85"/>
        <end position="108"/>
    </location>
</feature>
<protein>
    <recommendedName>
        <fullName evidence="2">Glyoxalase-related protein domain-containing protein</fullName>
    </recommendedName>
</protein>
<dbReference type="EMBL" id="FBWG01000040">
    <property type="protein sequence ID" value="CUX55670.1"/>
    <property type="molecule type" value="Genomic_DNA"/>
</dbReference>